<dbReference type="GO" id="GO:0005829">
    <property type="term" value="C:cytosol"/>
    <property type="evidence" value="ECO:0007669"/>
    <property type="project" value="TreeGrafter"/>
</dbReference>
<proteinExistence type="inferred from homology"/>
<dbReference type="Pfam" id="PF03938">
    <property type="entry name" value="OmpH"/>
    <property type="match status" value="1"/>
</dbReference>
<name>A0A9Q3W6E6_9GAMM</name>
<dbReference type="GO" id="GO:0051082">
    <property type="term" value="F:unfolded protein binding"/>
    <property type="evidence" value="ECO:0007669"/>
    <property type="project" value="InterPro"/>
</dbReference>
<reference evidence="5" key="1">
    <citation type="submission" date="2022-01" db="EMBL/GenBank/DDBJ databases">
        <authorList>
            <person name="Karlyshev A.V."/>
            <person name="Jaspars M."/>
        </authorList>
    </citation>
    <scope>NUCLEOTIDE SEQUENCE</scope>
    <source>
        <strain evidence="5">AGSA3-2</strain>
    </source>
</reference>
<comment type="similarity">
    <text evidence="1">Belongs to the Skp family.</text>
</comment>
<feature type="signal peptide" evidence="4">
    <location>
        <begin position="1"/>
        <end position="18"/>
    </location>
</feature>
<keyword evidence="3" id="KW-0175">Coiled coil</keyword>
<dbReference type="EMBL" id="JAJVKT010000013">
    <property type="protein sequence ID" value="MCE7509374.1"/>
    <property type="molecule type" value="Genomic_DNA"/>
</dbReference>
<dbReference type="Gene3D" id="3.30.910.20">
    <property type="entry name" value="Skp domain"/>
    <property type="match status" value="1"/>
</dbReference>
<keyword evidence="2 4" id="KW-0732">Signal</keyword>
<protein>
    <submittedName>
        <fullName evidence="5">OmpH family outer membrane protein</fullName>
    </submittedName>
</protein>
<dbReference type="SUPFAM" id="SSF111384">
    <property type="entry name" value="OmpH-like"/>
    <property type="match status" value="1"/>
</dbReference>
<evidence type="ECO:0000313" key="5">
    <source>
        <dbReference type="EMBL" id="MCE7509374.1"/>
    </source>
</evidence>
<evidence type="ECO:0000256" key="3">
    <source>
        <dbReference type="SAM" id="Coils"/>
    </source>
</evidence>
<keyword evidence="6" id="KW-1185">Reference proteome</keyword>
<evidence type="ECO:0000313" key="6">
    <source>
        <dbReference type="Proteomes" id="UP001107961"/>
    </source>
</evidence>
<accession>A0A9Q3W6E6</accession>
<gene>
    <name evidence="5" type="ORF">LZG35_12055</name>
</gene>
<feature type="chain" id="PRO_5040366411" evidence="4">
    <location>
        <begin position="19"/>
        <end position="165"/>
    </location>
</feature>
<evidence type="ECO:0000256" key="2">
    <source>
        <dbReference type="ARBA" id="ARBA00022729"/>
    </source>
</evidence>
<dbReference type="KEGG" id="axe:P40_09200"/>
<organism evidence="5 6">
    <name type="scientific">Alloalcanivorax xenomutans</name>
    <dbReference type="NCBI Taxonomy" id="1094342"/>
    <lineage>
        <taxon>Bacteria</taxon>
        <taxon>Pseudomonadati</taxon>
        <taxon>Pseudomonadota</taxon>
        <taxon>Gammaproteobacteria</taxon>
        <taxon>Oceanospirillales</taxon>
        <taxon>Alcanivoracaceae</taxon>
        <taxon>Alloalcanivorax</taxon>
    </lineage>
</organism>
<dbReference type="GO" id="GO:0050821">
    <property type="term" value="P:protein stabilization"/>
    <property type="evidence" value="ECO:0007669"/>
    <property type="project" value="TreeGrafter"/>
</dbReference>
<dbReference type="SMART" id="SM00935">
    <property type="entry name" value="OmpH"/>
    <property type="match status" value="1"/>
</dbReference>
<dbReference type="InterPro" id="IPR005632">
    <property type="entry name" value="Chaperone_Skp"/>
</dbReference>
<sequence>MKKSLLVVLMLLPVLASADMRIGVVDPIGALQEADEFKTRYSKLESSLQGDQARLEQLGKEVEGLRNRLDKEGMTMGEDERQRLQTQGQQKMIEVQNLRQSAQKKLGRGQQEILDVMEPKLREAVEAVAKKRNLDMVLNGQAVVYLKGDEPDITKDVTQQLNRMK</sequence>
<dbReference type="InterPro" id="IPR024930">
    <property type="entry name" value="Skp_dom_sf"/>
</dbReference>
<dbReference type="AlphaFoldDB" id="A0A9Q3W6E6"/>
<dbReference type="PANTHER" id="PTHR35089">
    <property type="entry name" value="CHAPERONE PROTEIN SKP"/>
    <property type="match status" value="1"/>
</dbReference>
<dbReference type="RefSeq" id="WP_080530863.1">
    <property type="nucleotide sequence ID" value="NZ_CP012331.1"/>
</dbReference>
<dbReference type="Proteomes" id="UP001107961">
    <property type="component" value="Unassembled WGS sequence"/>
</dbReference>
<dbReference type="PANTHER" id="PTHR35089:SF1">
    <property type="entry name" value="CHAPERONE PROTEIN SKP"/>
    <property type="match status" value="1"/>
</dbReference>
<comment type="caution">
    <text evidence="5">The sequence shown here is derived from an EMBL/GenBank/DDBJ whole genome shotgun (WGS) entry which is preliminary data.</text>
</comment>
<feature type="coiled-coil region" evidence="3">
    <location>
        <begin position="41"/>
        <end position="75"/>
    </location>
</feature>
<evidence type="ECO:0000256" key="4">
    <source>
        <dbReference type="SAM" id="SignalP"/>
    </source>
</evidence>
<evidence type="ECO:0000256" key="1">
    <source>
        <dbReference type="ARBA" id="ARBA00009091"/>
    </source>
</evidence>